<sequence length="236" mass="26305">MNVVIKKILRSKAMLYFAALILKIWIGFVFLSCRKVVVGQPHLDEMKTTKDTFILTMWHRNLLMAPKTMVSSKSYASLSSNHVDGKIGVFYARLTGVTPVIGSGTGTASKRPVKNKKGATGLRHLIRYLNNHTCVWLTADLPPGPSRECGRGIVALARLSQKPIMPTAIRSQNEIIIEKAWDKFIIPKPFGKLIILYGAPLTVPQDANDEMSEACRLQLEKNLNDLHERAENLLKG</sequence>
<protein>
    <submittedName>
        <fullName evidence="3">DUF374 domain-containing protein</fullName>
    </submittedName>
</protein>
<gene>
    <name evidence="3" type="ORF">DBW69_02340</name>
</gene>
<evidence type="ECO:0000259" key="2">
    <source>
        <dbReference type="Pfam" id="PF04028"/>
    </source>
</evidence>
<dbReference type="Proteomes" id="UP000252132">
    <property type="component" value="Unassembled WGS sequence"/>
</dbReference>
<feature type="domain" description="DUF374" evidence="2">
    <location>
        <begin position="73"/>
        <end position="145"/>
    </location>
</feature>
<organism evidence="3 4">
    <name type="scientific">PS1 clade bacterium</name>
    <dbReference type="NCBI Taxonomy" id="2175152"/>
    <lineage>
        <taxon>Bacteria</taxon>
        <taxon>Pseudomonadati</taxon>
        <taxon>Pseudomonadota</taxon>
        <taxon>Alphaproteobacteria</taxon>
        <taxon>PS1 clade</taxon>
    </lineage>
</organism>
<reference evidence="3 4" key="1">
    <citation type="journal article" date="2018" name="Microbiome">
        <title>Fine metagenomic profile of the Mediterranean stratified and mixed water columns revealed by assembly and recruitment.</title>
        <authorList>
            <person name="Haro-Moreno J.M."/>
            <person name="Lopez-Perez M."/>
            <person name="De La Torre J.R."/>
            <person name="Picazo A."/>
            <person name="Camacho A."/>
            <person name="Rodriguez-Valera F."/>
        </authorList>
    </citation>
    <scope>NUCLEOTIDE SEQUENCE [LARGE SCALE GENOMIC DNA]</scope>
    <source>
        <strain evidence="3">MED-G55</strain>
    </source>
</reference>
<keyword evidence="1" id="KW-0812">Transmembrane</keyword>
<dbReference type="InterPro" id="IPR007172">
    <property type="entry name" value="DUF374"/>
</dbReference>
<keyword evidence="1" id="KW-1133">Transmembrane helix</keyword>
<feature type="transmembrane region" description="Helical" evidence="1">
    <location>
        <begin position="12"/>
        <end position="31"/>
    </location>
</feature>
<dbReference type="AlphaFoldDB" id="A0A368E0Z8"/>
<comment type="caution">
    <text evidence="3">The sequence shown here is derived from an EMBL/GenBank/DDBJ whole genome shotgun (WGS) entry which is preliminary data.</text>
</comment>
<dbReference type="EMBL" id="QOQF01000005">
    <property type="protein sequence ID" value="RCL77778.1"/>
    <property type="molecule type" value="Genomic_DNA"/>
</dbReference>
<evidence type="ECO:0000313" key="4">
    <source>
        <dbReference type="Proteomes" id="UP000252132"/>
    </source>
</evidence>
<evidence type="ECO:0000313" key="3">
    <source>
        <dbReference type="EMBL" id="RCL77778.1"/>
    </source>
</evidence>
<dbReference type="Pfam" id="PF04028">
    <property type="entry name" value="DUF374"/>
    <property type="match status" value="1"/>
</dbReference>
<keyword evidence="1" id="KW-0472">Membrane</keyword>
<proteinExistence type="predicted"/>
<name>A0A368E0Z8_9PROT</name>
<evidence type="ECO:0000256" key="1">
    <source>
        <dbReference type="SAM" id="Phobius"/>
    </source>
</evidence>
<accession>A0A368E0Z8</accession>